<name>A0A5R8PHY5_9NOCA</name>
<protein>
    <submittedName>
        <fullName evidence="1">DUF4279 domain-containing protein</fullName>
    </submittedName>
</protein>
<dbReference type="OrthoDB" id="8479158at2"/>
<gene>
    <name evidence="1" type="ORF">FEK35_06370</name>
</gene>
<dbReference type="InterPro" id="IPR025459">
    <property type="entry name" value="DUF4279"/>
</dbReference>
<proteinExistence type="predicted"/>
<evidence type="ECO:0000313" key="1">
    <source>
        <dbReference type="EMBL" id="TLG14787.1"/>
    </source>
</evidence>
<sequence>MEARMRYDQGVSQAQDASGELFNFSERQWNSIEVSLTLSHRDLDPDSVSDLLGLTPTRSARPGTAIMSSDGIWAIDFHGQDPQDNPLEMAVSSIRDHLPKIKQLISFGVSAQLSIYGHVQDGSTLHLSTNEIASLAEMSIPIVFVPNANER</sequence>
<dbReference type="Proteomes" id="UP000308349">
    <property type="component" value="Unassembled WGS sequence"/>
</dbReference>
<dbReference type="EMBL" id="VBUU01000004">
    <property type="protein sequence ID" value="TLG14787.1"/>
    <property type="molecule type" value="Genomic_DNA"/>
</dbReference>
<dbReference type="Pfam" id="PF14106">
    <property type="entry name" value="DUF4279"/>
    <property type="match status" value="1"/>
</dbReference>
<evidence type="ECO:0000313" key="2">
    <source>
        <dbReference type="Proteomes" id="UP000308349"/>
    </source>
</evidence>
<reference evidence="1 2" key="1">
    <citation type="submission" date="2019-05" db="EMBL/GenBank/DDBJ databases">
        <title>Genomes sequences of two Nocardia cyriacigeorgica environmental isolates, type strains Nocardia asteroides ATCC 19247 and Nocardia cyriacigeorgica DSM 44484.</title>
        <authorList>
            <person name="Vautrin F."/>
            <person name="Bergeron E."/>
            <person name="Dubost A."/>
            <person name="Abrouk D."/>
            <person name="Rodriguez Nava V."/>
            <person name="Pujic P."/>
        </authorList>
    </citation>
    <scope>NUCLEOTIDE SEQUENCE [LARGE SCALE GENOMIC DNA]</scope>
    <source>
        <strain evidence="1 2">EML 1456</strain>
    </source>
</reference>
<organism evidence="1 2">
    <name type="scientific">Nocardia cyriacigeorgica</name>
    <dbReference type="NCBI Taxonomy" id="135487"/>
    <lineage>
        <taxon>Bacteria</taxon>
        <taxon>Bacillati</taxon>
        <taxon>Actinomycetota</taxon>
        <taxon>Actinomycetes</taxon>
        <taxon>Mycobacteriales</taxon>
        <taxon>Nocardiaceae</taxon>
        <taxon>Nocardia</taxon>
    </lineage>
</organism>
<accession>A0A5R8PHY5</accession>
<comment type="caution">
    <text evidence="1">The sequence shown here is derived from an EMBL/GenBank/DDBJ whole genome shotgun (WGS) entry which is preliminary data.</text>
</comment>
<dbReference type="AlphaFoldDB" id="A0A5R8PHY5"/>